<keyword evidence="3" id="KW-0407">Ion channel</keyword>
<evidence type="ECO:0000256" key="1">
    <source>
        <dbReference type="ARBA" id="ARBA00023002"/>
    </source>
</evidence>
<dbReference type="SUPFAM" id="SSF51430">
    <property type="entry name" value="NAD(P)-linked oxidoreductase"/>
    <property type="match status" value="1"/>
</dbReference>
<keyword evidence="3" id="KW-0406">Ion transport</keyword>
<feature type="domain" description="NADP-dependent oxidoreductase" evidence="2">
    <location>
        <begin position="39"/>
        <end position="317"/>
    </location>
</feature>
<organism evidence="3 4">
    <name type="scientific">Pseudozyma antarctica (strain T-34)</name>
    <name type="common">Yeast</name>
    <name type="synonym">Candida antarctica</name>
    <dbReference type="NCBI Taxonomy" id="1151754"/>
    <lineage>
        <taxon>Eukaryota</taxon>
        <taxon>Fungi</taxon>
        <taxon>Dikarya</taxon>
        <taxon>Basidiomycota</taxon>
        <taxon>Ustilaginomycotina</taxon>
        <taxon>Ustilaginomycetes</taxon>
        <taxon>Ustilaginales</taxon>
        <taxon>Ustilaginaceae</taxon>
        <taxon>Moesziomyces</taxon>
    </lineage>
</organism>
<keyword evidence="1" id="KW-0560">Oxidoreductase</keyword>
<dbReference type="InterPro" id="IPR050791">
    <property type="entry name" value="Aldo-Keto_reductase"/>
</dbReference>
<name>M9M4T8_PSEA3</name>
<dbReference type="GO" id="GO:0016491">
    <property type="term" value="F:oxidoreductase activity"/>
    <property type="evidence" value="ECO:0007669"/>
    <property type="project" value="UniProtKB-KW"/>
</dbReference>
<dbReference type="PANTHER" id="PTHR43625">
    <property type="entry name" value="AFLATOXIN B1 ALDEHYDE REDUCTASE"/>
    <property type="match status" value="1"/>
</dbReference>
<accession>M9M4T8</accession>
<dbReference type="GO" id="GO:0005737">
    <property type="term" value="C:cytoplasm"/>
    <property type="evidence" value="ECO:0007669"/>
    <property type="project" value="TreeGrafter"/>
</dbReference>
<dbReference type="Gene3D" id="3.20.20.100">
    <property type="entry name" value="NADP-dependent oxidoreductase domain"/>
    <property type="match status" value="1"/>
</dbReference>
<dbReference type="InterPro" id="IPR036812">
    <property type="entry name" value="NAD(P)_OxRdtase_dom_sf"/>
</dbReference>
<protein>
    <submittedName>
        <fullName evidence="3">Voltage-gated shaker-like K+ channel, subunit beta/KCNAB</fullName>
    </submittedName>
</protein>
<dbReference type="AlphaFoldDB" id="M9M4T8"/>
<reference evidence="4" key="1">
    <citation type="journal article" date="2013" name="Genome Announc.">
        <title>Genome sequence of the basidiomycetous yeast Pseudozyma antarctica T-34, a producer of the glycolipid biosurfactants mannosylerythritol lipids.</title>
        <authorList>
            <person name="Morita T."/>
            <person name="Koike H."/>
            <person name="Koyama Y."/>
            <person name="Hagiwara H."/>
            <person name="Ito E."/>
            <person name="Fukuoka T."/>
            <person name="Imura T."/>
            <person name="Machida M."/>
            <person name="Kitamoto D."/>
        </authorList>
    </citation>
    <scope>NUCLEOTIDE SEQUENCE [LARGE SCALE GENOMIC DNA]</scope>
    <source>
        <strain evidence="4">T-34</strain>
    </source>
</reference>
<dbReference type="GO" id="GO:0034220">
    <property type="term" value="P:monoatomic ion transmembrane transport"/>
    <property type="evidence" value="ECO:0007669"/>
    <property type="project" value="UniProtKB-KW"/>
</dbReference>
<dbReference type="STRING" id="1151754.M9M4T8"/>
<dbReference type="Proteomes" id="UP000011976">
    <property type="component" value="Unassembled WGS sequence"/>
</dbReference>
<dbReference type="Pfam" id="PF00248">
    <property type="entry name" value="Aldo_ket_red"/>
    <property type="match status" value="1"/>
</dbReference>
<dbReference type="InterPro" id="IPR023210">
    <property type="entry name" value="NADP_OxRdtase_dom"/>
</dbReference>
<dbReference type="PANTHER" id="PTHR43625:SF40">
    <property type="entry name" value="ALDO-KETO REDUCTASE YAKC [NADP(+)]"/>
    <property type="match status" value="1"/>
</dbReference>
<evidence type="ECO:0000313" key="4">
    <source>
        <dbReference type="Proteomes" id="UP000011976"/>
    </source>
</evidence>
<dbReference type="OrthoDB" id="37537at2759"/>
<dbReference type="InterPro" id="IPR020471">
    <property type="entry name" value="AKR"/>
</dbReference>
<dbReference type="PRINTS" id="PR00069">
    <property type="entry name" value="ALDKETRDTASE"/>
</dbReference>
<dbReference type="EMBL" id="DF196781">
    <property type="protein sequence ID" value="GAC75470.1"/>
    <property type="molecule type" value="Genomic_DNA"/>
</dbReference>
<evidence type="ECO:0000259" key="2">
    <source>
        <dbReference type="Pfam" id="PF00248"/>
    </source>
</evidence>
<sequence>MATTRPSHALGAQELGPFGLGLSLYSPWAALYKHVPTAEQDEASMATILAAVERGVRLLDSATYYGHDHHGLKLLAKVIKRVGREKLVLSVKFGGKITGKGMEHHVGRKDVRREIETTLAVLGVEYVDIFVPARVTPETPIEETVDELKALVQEGKIRAIGLSEASAASIARASAVHPIACLQTEFGPMETSIEQNGILEACRKNNVLVLAYGVVQHGFLSDKGLSPWDEFRDAASRAFYPRFHKENYEHNQGLLRQLQRFIEQRQLNISISALAVAWVMRRGGYATETDARIMPLLGMRTTRSLQDNIKAAKFASLMSQHDADALERTLRAFEIRGQRYPPHVMKGVEQ</sequence>
<evidence type="ECO:0000313" key="3">
    <source>
        <dbReference type="EMBL" id="GAC75470.1"/>
    </source>
</evidence>
<keyword evidence="3" id="KW-0813">Transport</keyword>
<gene>
    <name evidence="3" type="ORF">PANT_15c00094</name>
</gene>
<proteinExistence type="predicted"/>